<dbReference type="Gene3D" id="2.60.120.200">
    <property type="match status" value="3"/>
</dbReference>
<feature type="disulfide bond" evidence="11">
    <location>
        <begin position="130"/>
        <end position="148"/>
    </location>
</feature>
<feature type="disulfide bond" evidence="10">
    <location>
        <begin position="2915"/>
        <end position="2924"/>
    </location>
</feature>
<evidence type="ECO:0000259" key="16">
    <source>
        <dbReference type="PROSITE" id="PS50027"/>
    </source>
</evidence>
<dbReference type="PROSITE" id="PS01186">
    <property type="entry name" value="EGF_2"/>
    <property type="match status" value="2"/>
</dbReference>
<name>A0ABY7F2E3_MYAAR</name>
<dbReference type="InterPro" id="IPR056863">
    <property type="entry name" value="LMN_ATRN_NET-like_EGF"/>
</dbReference>
<dbReference type="SUPFAM" id="SSF57424">
    <property type="entry name" value="LDL receptor-like module"/>
    <property type="match status" value="3"/>
</dbReference>
<dbReference type="Pfam" id="PF00057">
    <property type="entry name" value="Ldl_recept_a"/>
    <property type="match status" value="3"/>
</dbReference>
<feature type="domain" description="Laminin G" evidence="14">
    <location>
        <begin position="2931"/>
        <end position="3111"/>
    </location>
</feature>
<evidence type="ECO:0000256" key="2">
    <source>
        <dbReference type="ARBA" id="ARBA00022525"/>
    </source>
</evidence>
<evidence type="ECO:0000256" key="12">
    <source>
        <dbReference type="PROSITE-ProRule" id="PRU00460"/>
    </source>
</evidence>
<feature type="domain" description="Ig-like" evidence="17">
    <location>
        <begin position="42"/>
        <end position="109"/>
    </location>
</feature>
<feature type="domain" description="Ig-like" evidence="17">
    <location>
        <begin position="2363"/>
        <end position="2444"/>
    </location>
</feature>
<feature type="domain" description="Ig-like" evidence="17">
    <location>
        <begin position="1618"/>
        <end position="1701"/>
    </location>
</feature>
<evidence type="ECO:0000256" key="7">
    <source>
        <dbReference type="ARBA" id="ARBA00023157"/>
    </source>
</evidence>
<dbReference type="Pfam" id="PF00053">
    <property type="entry name" value="EGF_laminin"/>
    <property type="match status" value="7"/>
</dbReference>
<dbReference type="InterPro" id="IPR002172">
    <property type="entry name" value="LDrepeatLR_classA_rpt"/>
</dbReference>
<dbReference type="PROSITE" id="PS01209">
    <property type="entry name" value="LDLRA_1"/>
    <property type="match status" value="1"/>
</dbReference>
<dbReference type="InterPro" id="IPR036055">
    <property type="entry name" value="LDL_receptor-like_sf"/>
</dbReference>
<feature type="domain" description="Laminin EGF-like" evidence="16">
    <location>
        <begin position="1055"/>
        <end position="1106"/>
    </location>
</feature>
<dbReference type="Pfam" id="PF00008">
    <property type="entry name" value="EGF"/>
    <property type="match status" value="2"/>
</dbReference>
<dbReference type="Gene3D" id="4.10.400.10">
    <property type="entry name" value="Low-density Lipoprotein Receptor"/>
    <property type="match status" value="3"/>
</dbReference>
<keyword evidence="20" id="KW-1185">Reference proteome</keyword>
<dbReference type="InterPro" id="IPR003598">
    <property type="entry name" value="Ig_sub2"/>
</dbReference>
<feature type="compositionally biased region" description="Polar residues" evidence="13">
    <location>
        <begin position="2766"/>
        <end position="2776"/>
    </location>
</feature>
<keyword evidence="9 12" id="KW-0424">Laminin EGF-like domain</keyword>
<evidence type="ECO:0000259" key="15">
    <source>
        <dbReference type="PROSITE" id="PS50026"/>
    </source>
</evidence>
<feature type="domain" description="Laminin G" evidence="14">
    <location>
        <begin position="2449"/>
        <end position="2626"/>
    </location>
</feature>
<feature type="domain" description="EGF-like" evidence="15">
    <location>
        <begin position="2622"/>
        <end position="2660"/>
    </location>
</feature>
<dbReference type="PROSITE" id="PS00022">
    <property type="entry name" value="EGF_1"/>
    <property type="match status" value="4"/>
</dbReference>
<evidence type="ECO:0000256" key="4">
    <source>
        <dbReference type="ARBA" id="ARBA00022729"/>
    </source>
</evidence>
<keyword evidence="6" id="KW-0084">Basement membrane</keyword>
<feature type="domain" description="Ig-like" evidence="17">
    <location>
        <begin position="2048"/>
        <end position="2085"/>
    </location>
</feature>
<dbReference type="SMART" id="SM00281">
    <property type="entry name" value="LamB"/>
    <property type="match status" value="3"/>
</dbReference>
<dbReference type="PROSITE" id="PS51115">
    <property type="entry name" value="LAMININ_IVA"/>
    <property type="match status" value="3"/>
</dbReference>
<evidence type="ECO:0000256" key="10">
    <source>
        <dbReference type="PROSITE-ProRule" id="PRU00076"/>
    </source>
</evidence>
<evidence type="ECO:0000256" key="13">
    <source>
        <dbReference type="SAM" id="MobiDB-lite"/>
    </source>
</evidence>
<evidence type="ECO:0000256" key="11">
    <source>
        <dbReference type="PROSITE-ProRule" id="PRU00124"/>
    </source>
</evidence>
<dbReference type="PROSITE" id="PS50027">
    <property type="entry name" value="EGF_LAM_2"/>
    <property type="match status" value="2"/>
</dbReference>
<feature type="domain" description="Laminin EGF-like" evidence="16">
    <location>
        <begin position="1318"/>
        <end position="1367"/>
    </location>
</feature>
<dbReference type="CDD" id="cd00112">
    <property type="entry name" value="LDLa"/>
    <property type="match status" value="3"/>
</dbReference>
<dbReference type="Proteomes" id="UP001164746">
    <property type="component" value="Chromosome 9"/>
</dbReference>
<feature type="disulfide bond" evidence="11">
    <location>
        <begin position="123"/>
        <end position="135"/>
    </location>
</feature>
<accession>A0ABY7F2E3</accession>
<dbReference type="Pfam" id="PF00054">
    <property type="entry name" value="Laminin_G_1"/>
    <property type="match status" value="3"/>
</dbReference>
<feature type="disulfide bond" evidence="12">
    <location>
        <begin position="1077"/>
        <end position="1086"/>
    </location>
</feature>
<feature type="domain" description="EGF-like" evidence="15">
    <location>
        <begin position="2849"/>
        <end position="2886"/>
    </location>
</feature>
<organism evidence="19 20">
    <name type="scientific">Mya arenaria</name>
    <name type="common">Soft-shell clam</name>
    <dbReference type="NCBI Taxonomy" id="6604"/>
    <lineage>
        <taxon>Eukaryota</taxon>
        <taxon>Metazoa</taxon>
        <taxon>Spiralia</taxon>
        <taxon>Lophotrochozoa</taxon>
        <taxon>Mollusca</taxon>
        <taxon>Bivalvia</taxon>
        <taxon>Autobranchia</taxon>
        <taxon>Heteroconchia</taxon>
        <taxon>Euheterodonta</taxon>
        <taxon>Imparidentia</taxon>
        <taxon>Neoheterodontei</taxon>
        <taxon>Myida</taxon>
        <taxon>Myoidea</taxon>
        <taxon>Myidae</taxon>
        <taxon>Mya</taxon>
    </lineage>
</organism>
<dbReference type="Pfam" id="PF00052">
    <property type="entry name" value="Laminin_B"/>
    <property type="match status" value="3"/>
</dbReference>
<evidence type="ECO:0000259" key="18">
    <source>
        <dbReference type="PROSITE" id="PS51115"/>
    </source>
</evidence>
<comment type="subcellular location">
    <subcellularLocation>
        <location evidence="1">Secreted</location>
        <location evidence="1">Extracellular space</location>
        <location evidence="1">Extracellular matrix</location>
        <location evidence="1">Basement membrane</location>
    </subcellularLocation>
</comment>
<dbReference type="PANTHER" id="PTHR45080:SF8">
    <property type="entry name" value="IG-LIKE DOMAIN-CONTAINING PROTEIN"/>
    <property type="match status" value="1"/>
</dbReference>
<keyword evidence="4" id="KW-0732">Signal</keyword>
<dbReference type="InterPro" id="IPR001881">
    <property type="entry name" value="EGF-like_Ca-bd_dom"/>
</dbReference>
<feature type="domain" description="EGF-like" evidence="15">
    <location>
        <begin position="2888"/>
        <end position="2925"/>
    </location>
</feature>
<dbReference type="InterPro" id="IPR023415">
    <property type="entry name" value="LDLR_class-A_CS"/>
</dbReference>
<feature type="domain" description="Laminin IV type A" evidence="18">
    <location>
        <begin position="741"/>
        <end position="916"/>
    </location>
</feature>
<dbReference type="SUPFAM" id="SSF48726">
    <property type="entry name" value="Immunoglobulin"/>
    <property type="match status" value="14"/>
</dbReference>
<dbReference type="InterPro" id="IPR036179">
    <property type="entry name" value="Ig-like_dom_sf"/>
</dbReference>
<evidence type="ECO:0000256" key="8">
    <source>
        <dbReference type="ARBA" id="ARBA00023180"/>
    </source>
</evidence>
<dbReference type="PROSITE" id="PS50068">
    <property type="entry name" value="LDLRA_2"/>
    <property type="match status" value="3"/>
</dbReference>
<evidence type="ECO:0000256" key="5">
    <source>
        <dbReference type="ARBA" id="ARBA00022737"/>
    </source>
</evidence>
<dbReference type="InterPro" id="IPR013320">
    <property type="entry name" value="ConA-like_dom_sf"/>
</dbReference>
<dbReference type="CDD" id="cd00054">
    <property type="entry name" value="EGF_CA"/>
    <property type="match status" value="3"/>
</dbReference>
<feature type="domain" description="Ig-like" evidence="17">
    <location>
        <begin position="2184"/>
        <end position="2266"/>
    </location>
</feature>
<feature type="disulfide bond" evidence="11">
    <location>
        <begin position="163"/>
        <end position="175"/>
    </location>
</feature>
<comment type="caution">
    <text evidence="10">Lacks conserved residue(s) required for the propagation of feature annotation.</text>
</comment>
<evidence type="ECO:0000313" key="19">
    <source>
        <dbReference type="EMBL" id="WAR15211.1"/>
    </source>
</evidence>
<feature type="disulfide bond" evidence="11">
    <location>
        <begin position="226"/>
        <end position="241"/>
    </location>
</feature>
<dbReference type="InterPro" id="IPR013106">
    <property type="entry name" value="Ig_V-set"/>
</dbReference>
<dbReference type="SUPFAM" id="SSF49899">
    <property type="entry name" value="Concanavalin A-like lectins/glucanases"/>
    <property type="match status" value="3"/>
</dbReference>
<dbReference type="PROSITE" id="PS01248">
    <property type="entry name" value="EGF_LAM_1"/>
    <property type="match status" value="4"/>
</dbReference>
<evidence type="ECO:0000256" key="3">
    <source>
        <dbReference type="ARBA" id="ARBA00022530"/>
    </source>
</evidence>
<feature type="domain" description="Ig-like" evidence="17">
    <location>
        <begin position="1432"/>
        <end position="1516"/>
    </location>
</feature>
<feature type="domain" description="Ig-like" evidence="17">
    <location>
        <begin position="1523"/>
        <end position="1606"/>
    </location>
</feature>
<feature type="disulfide bond" evidence="11">
    <location>
        <begin position="182"/>
        <end position="197"/>
    </location>
</feature>
<dbReference type="PROSITE" id="PS50835">
    <property type="entry name" value="IG_LIKE"/>
    <property type="match status" value="12"/>
</dbReference>
<dbReference type="SMART" id="SM00180">
    <property type="entry name" value="EGF_Lam"/>
    <property type="match status" value="8"/>
</dbReference>
<dbReference type="SUPFAM" id="SSF57196">
    <property type="entry name" value="EGF/Laminin"/>
    <property type="match status" value="5"/>
</dbReference>
<dbReference type="SMART" id="SM00179">
    <property type="entry name" value="EGF_CA"/>
    <property type="match status" value="3"/>
</dbReference>
<dbReference type="Gene3D" id="2.10.25.10">
    <property type="entry name" value="Laminin"/>
    <property type="match status" value="9"/>
</dbReference>
<feature type="domain" description="Laminin G" evidence="14">
    <location>
        <begin position="2672"/>
        <end position="2853"/>
    </location>
</feature>
<reference evidence="19" key="1">
    <citation type="submission" date="2022-11" db="EMBL/GenBank/DDBJ databases">
        <title>Centuries of genome instability and evolution in soft-shell clam transmissible cancer (bioRxiv).</title>
        <authorList>
            <person name="Hart S.F.M."/>
            <person name="Yonemitsu M.A."/>
            <person name="Giersch R.M."/>
            <person name="Beal B.F."/>
            <person name="Arriagada G."/>
            <person name="Davis B.W."/>
            <person name="Ostrander E.A."/>
            <person name="Goff S.P."/>
            <person name="Metzger M.J."/>
        </authorList>
    </citation>
    <scope>NUCLEOTIDE SEQUENCE</scope>
    <source>
        <strain evidence="19">MELC-2E11</strain>
        <tissue evidence="19">Siphon/mantle</tissue>
    </source>
</reference>
<dbReference type="InterPro" id="IPR003599">
    <property type="entry name" value="Ig_sub"/>
</dbReference>
<dbReference type="InterPro" id="IPR001791">
    <property type="entry name" value="Laminin_G"/>
</dbReference>
<feature type="domain" description="Laminin IV type A" evidence="18">
    <location>
        <begin position="1112"/>
        <end position="1283"/>
    </location>
</feature>
<dbReference type="InterPro" id="IPR002049">
    <property type="entry name" value="LE_dom"/>
</dbReference>
<dbReference type="InterPro" id="IPR000742">
    <property type="entry name" value="EGF"/>
</dbReference>
<feature type="disulfide bond" evidence="10">
    <location>
        <begin position="2876"/>
        <end position="2885"/>
    </location>
</feature>
<keyword evidence="5" id="KW-0677">Repeat</keyword>
<dbReference type="InterPro" id="IPR000034">
    <property type="entry name" value="Laminin_IV"/>
</dbReference>
<feature type="domain" description="Ig-like" evidence="17">
    <location>
        <begin position="2290"/>
        <end position="2358"/>
    </location>
</feature>
<feature type="domain" description="Ig-like" evidence="17">
    <location>
        <begin position="243"/>
        <end position="322"/>
    </location>
</feature>
<dbReference type="PROSITE" id="PS50026">
    <property type="entry name" value="EGF_3"/>
    <property type="match status" value="3"/>
</dbReference>
<feature type="non-terminal residue" evidence="19">
    <location>
        <position position="3309"/>
    </location>
</feature>
<dbReference type="PANTHER" id="PTHR45080">
    <property type="entry name" value="CONTACTIN 5"/>
    <property type="match status" value="1"/>
</dbReference>
<dbReference type="SMART" id="SM00282">
    <property type="entry name" value="LamG"/>
    <property type="match status" value="3"/>
</dbReference>
<feature type="domain" description="Laminin IV type A" evidence="18">
    <location>
        <begin position="382"/>
        <end position="578"/>
    </location>
</feature>
<keyword evidence="2" id="KW-0964">Secreted</keyword>
<dbReference type="EMBL" id="CP111020">
    <property type="protein sequence ID" value="WAR15211.1"/>
    <property type="molecule type" value="Genomic_DNA"/>
</dbReference>
<evidence type="ECO:0000256" key="6">
    <source>
        <dbReference type="ARBA" id="ARBA00022869"/>
    </source>
</evidence>
<feature type="disulfide bond" evidence="10">
    <location>
        <begin position="2650"/>
        <end position="2659"/>
    </location>
</feature>
<feature type="domain" description="Ig-like" evidence="17">
    <location>
        <begin position="1871"/>
        <end position="1957"/>
    </location>
</feature>
<dbReference type="SMART" id="SM00192">
    <property type="entry name" value="LDLa"/>
    <property type="match status" value="3"/>
</dbReference>
<feature type="disulfide bond" evidence="12">
    <location>
        <begin position="1337"/>
        <end position="1346"/>
    </location>
</feature>
<dbReference type="Pfam" id="PF07679">
    <property type="entry name" value="I-set"/>
    <property type="match status" value="3"/>
</dbReference>
<gene>
    <name evidence="19" type="ORF">MAR_005316</name>
</gene>
<dbReference type="InterPro" id="IPR007110">
    <property type="entry name" value="Ig-like_dom"/>
</dbReference>
<dbReference type="InterPro" id="IPR050958">
    <property type="entry name" value="Cell_Adh-Cytoskel_Orgn"/>
</dbReference>
<evidence type="ECO:0000256" key="9">
    <source>
        <dbReference type="ARBA" id="ARBA00023292"/>
    </source>
</evidence>
<dbReference type="Gene3D" id="2.170.300.10">
    <property type="entry name" value="Tie2 ligand-binding domain superfamily"/>
    <property type="match status" value="1"/>
</dbReference>
<feature type="region of interest" description="Disordered" evidence="13">
    <location>
        <begin position="2766"/>
        <end position="2786"/>
    </location>
</feature>
<feature type="disulfide bond" evidence="10">
    <location>
        <begin position="2631"/>
        <end position="2648"/>
    </location>
</feature>
<keyword evidence="7 10" id="KW-1015">Disulfide bond</keyword>
<feature type="disulfide bond" evidence="11">
    <location>
        <begin position="170"/>
        <end position="188"/>
    </location>
</feature>
<keyword evidence="8" id="KW-0325">Glycoprotein</keyword>
<dbReference type="InterPro" id="IPR013098">
    <property type="entry name" value="Ig_I-set"/>
</dbReference>
<dbReference type="SMART" id="SM00406">
    <property type="entry name" value="IGv"/>
    <property type="match status" value="4"/>
</dbReference>
<evidence type="ECO:0000259" key="14">
    <source>
        <dbReference type="PROSITE" id="PS50025"/>
    </source>
</evidence>
<dbReference type="CDD" id="cd00110">
    <property type="entry name" value="LamG"/>
    <property type="match status" value="3"/>
</dbReference>
<dbReference type="SMART" id="SM00409">
    <property type="entry name" value="IG"/>
    <property type="match status" value="13"/>
</dbReference>
<keyword evidence="10" id="KW-0245">EGF-like domain</keyword>
<evidence type="ECO:0000259" key="17">
    <source>
        <dbReference type="PROSITE" id="PS50835"/>
    </source>
</evidence>
<feature type="domain" description="Ig-like" evidence="17">
    <location>
        <begin position="1709"/>
        <end position="1799"/>
    </location>
</feature>
<evidence type="ECO:0000256" key="1">
    <source>
        <dbReference type="ARBA" id="ARBA00004302"/>
    </source>
</evidence>
<dbReference type="Pfam" id="PF24973">
    <property type="entry name" value="EGF_LMN_ATRN"/>
    <property type="match status" value="1"/>
</dbReference>
<dbReference type="PROSITE" id="PS50025">
    <property type="entry name" value="LAM_G_DOMAIN"/>
    <property type="match status" value="3"/>
</dbReference>
<dbReference type="PRINTS" id="PR00261">
    <property type="entry name" value="LDLRECEPTOR"/>
</dbReference>
<dbReference type="CDD" id="cd00055">
    <property type="entry name" value="EGF_Lam"/>
    <property type="match status" value="7"/>
</dbReference>
<dbReference type="Gene3D" id="2.60.40.10">
    <property type="entry name" value="Immunoglobulins"/>
    <property type="match status" value="13"/>
</dbReference>
<dbReference type="SMART" id="SM00408">
    <property type="entry name" value="IGc2"/>
    <property type="match status" value="13"/>
</dbReference>
<dbReference type="SMART" id="SM00181">
    <property type="entry name" value="EGF"/>
    <property type="match status" value="10"/>
</dbReference>
<sequence>NKKSSPSLYFQHFGVRQVRWNVRWTGSVSHRHRSVTASTTAPMDVMNLTVLRIRAGAEAVFTCAVSGLPGARIQWYRQGGKDLPMQSAAEYNKLMIPVAKVMDSGVYVCLGPDPDNGGDGGPCGKDEAVCQNGQCIRREYRCDGERDCSDGSDEPADCYNNLCEPNEFQCPSGQCVMKIWRCDGENDCDDGFDESNCRSKSPTEPCGFDEFQCVSGDQCIPLAYQCDQEIDCLDRSDEIGCSPPIITLPPVAEIEVELGGTFTIICEAVGVPTPLIVWRLNWGNIPSGDRVTTVSESGRGVLTVRDARYEDAGAYTCEAINNRGSIFAIPDALVIVTRQKGLCRPPFFNSAANTSDNCMRCFCFGHTIQCFSSDLSVSRIALANKPEFVREESGTQTPIESSLVNVNQRSGEYEVVDMTRNLPSGVYYWKLQREFLGDSLSSYGGELKYTIFYDIAGRRQSTLDVVDVIIKGNGITLYYRASVVPSPGVQTSISVPLIESAWQRADSTTIRGDTPVETLYADRGDLMMVLEDLEYILIRGSYDRQQTVSRTVRMGLPAYRRARIWDNVSPATVMAILMTVILTQDSALIACTTLKEPTARFVRMVTMVMQDRGPLGIVEPAPRDGEVTCGNCPTGYEGRRCERCSEGYVGDPMTPGSSCTKTLVDYCDPRGSVQPQPNPITRRCDCKENTLGDRCDRCKGNSFYLSANYELGCVRCFCMGVSNVCQSTSWNRAQVSVSFTRDTSDVRITDMNGNALTAQQLTTDSANRELGFRGESTDTLYWALPQRFLGDRVSAYGGALRFTLNFRSANGAEVNPAEPLVKISGNDITLVHRVRLNMESQKPLAISIMMYEQNWYRLDGQPATREHLLMALADLDTMMIRATYEKPQAYAGLRDVSLDIAEDRSTRQDRAYPVEQCSCPVGYRGLSCEDCDTGYTRSGGGLYLGLCELCSCNGHSSECHPETGVCRMCAIGYYGDATRGSRIDCQQCPCPLTESPNQFSPTCELIRDSSNRGDVRCTACPVGHTGLRCESCLPGYTGNPMKVGDYCKLGPDVNCDCDTRGIVPNTQCDENTMQCQCKPYVQGRRCARCREDHFYLDANNPQGCLTCFCSGITNQCTSSSYYRDSLRPIIGTDGSHNFVLVNRRMNNLISDGFIVDSSRNSLPAKFRGDRVTAYGGYLRFTLEFSVRPEGRMYRDVDLEIISQGQSARVYHLFEPALESSFNDLRSNTNPTRETFMKMLSDVEGILIRATYHQNMASVTLRDVSMDTAIPTPTGLGGAPMVEDCRCPEGYTGLSCERCADGYLRVSDGRDGLGRCVRCNCNKHATSCDPESGRCLDCQHNTEGDRCDRCMAGFYGVATAGTPNDCRPCPCPLTTRPNQFSSTCFLADDNQVTCDRCPTGYTGRQCGQCAEGYVGNPSEAGGSCRRQEEDRRPNVVVSPVRVEEPETSSVVFQCQVSGEGPFNVVWSRLDRRPLSDRANTSPRYSLTIRDLVRDDTGRYVCTATNRFGVTRREVELVVVGGRRPLQVRIDQTRIEVEEGRSARLVCSVVVSSAGEMYILSWSKQGGQMPAKAIDQNGVLVIPNIQRSDAGNYMCTGSDMFHVDEAVAVIIVKEDSAQSPTVRIEPRYLYVDEGNTVTFQCIASGSPPPRIEWYRGGNRELSPEATVTSDGTLRIPRAQLSDESDYYCKATNEHGSSELRTILYVRPISKPEITIIVRQTKYVVVAGDTARLECYAEDGSDRITLFWSRSTGLPVGATQNNGILTIPNVQPSYAGKYVCTGTDSETGIYSTAEAFLEVDVSPSVIAPTVKVEPEKVTIPMGTTGTLTCKATGNTLRITQATMADRGIYVCRASNQAGTDQDWTIVEVERRMRPKIELYPNSTQRISVGSSALFQCRVMDGDPPPQVTWTRAGNLRMSERVEVMDNGVIMFKQAQQEDQGGYICSAQNEMGVITATATLYVRQQSTSSPARLSTPSLVSVCGWSVAQMVIPYLQCTGLNRHVSVAATPGSAVVDIGSFQRSDAGTYVCVAKNSGGQTQDRVQVSVDEGSRPRGLTISGPSTLSVREGQVVELICSASDINNPIIRWRRREGVLPPGHLAPRLTISPQRITSRAGDTVQLRCSASGSGPFNIEWSRVDAQMNPSARENDGILEIRQVTPADAGRYRCVVQSGSGTTEGYAIVDVAAPPSITVTQRDVYTETNKVAQLRCDTSGSPTPMVRWEREGGELPPQHRVQDGLLTIYNVQEQDAGRYICTATSTAGSARDYAVLHISSGSVIDGDNGGDRSNVQTVNIGDRVSLECIVTGTPLPTITWSRLDGRLPADSILGDGILIIPSAKMDDAGTYRCEAVNEAGSVSQNVVLYVRAEPRVTAPTNMRAALGESVSLVCDAQGFPAPAITWYRKDGEMPDDYQIVDGDLKISRVRPEDAGMYYCHAQNEHGDSDSPVNLNVGALVPRFTQDPKSYIAYPPLNDVYLDFDILLSLKPESTEGMVLYNGQFEDGGGDFVCFGLNEGYPEFKFDVGSGPAVIRGNNTLGLNEWHTIKLTRNRKKGSMVVDEEPAYTGESPGYFTGLDLAGNMYLGSVPNYNNIPKNTGYKDGFVGSISEVQIKGVELNLGAEALELHGIEQYNGCQRNPCLNGGECVAANMKFGFSCICPQGYTGSRCEERGEQCYPNVPVTSPYFNRTSFISYAPVDNVPFANNIELEFKPQSLQDGIIMYEGDNEDGSGDFLAIVQKDGYLEFRFDTGSGPAIVRSRNPVRVGEWTSIKASRNQREGSLTVNEEQPVKGSSPGSTIGLNLKLPLYLGGADPTVRVSPNTGVNQGFVGCVAQASINGARLELVRSAVESLNVVDCGERRLCERTPCRNGATCEDIPGPNYKCLCPVTHTGRDCEQELNLCLTNSPCQNGAACSYRDNTYQCDCPLGFAGRDCQFAIQLDDNLKFGGRSLLSLNQSLLAHTRTQERQNISFVIRTTQSDGLVFWQGAQADKKLMGQDYMSIALVDGYVEFRFEMGTGPAELRSRDRVNDGQPHMVFVDRLGRAGSLIIDSTETVFGNSQGSLQMLNVYGNIYFGGLSNIQLMTDNAHTENFEGCIGQINISGKDIDINRDVIRAFNIESCNKLLAKIHTCLWVDRWPAEIHTYLWVDKLLAEMHTYLWVDKMLAEIHIYLWLANIYTCLWVDRYLAKIHTCLWVDRRLAEIHTCLWVDRWLATIHTCLWVDRWLATIHTCLLVDRWLCKTHTCLWVDRWPATINACLWVDRWLATIHTYLWVDRLLATIHTYLWVDRWLATINTCLWVDRWLATIHTYLWYVGENVSL</sequence>
<protein>
    <submittedName>
        <fullName evidence="19">PGBM-like protein</fullName>
    </submittedName>
</protein>
<dbReference type="Pfam" id="PF13927">
    <property type="entry name" value="Ig_3"/>
    <property type="match status" value="8"/>
</dbReference>
<feature type="domain" description="Ig-like" evidence="17">
    <location>
        <begin position="2097"/>
        <end position="2179"/>
    </location>
</feature>
<keyword evidence="3" id="KW-0272">Extracellular matrix</keyword>
<proteinExistence type="predicted"/>
<evidence type="ECO:0000313" key="20">
    <source>
        <dbReference type="Proteomes" id="UP001164746"/>
    </source>
</evidence>
<dbReference type="InterPro" id="IPR013783">
    <property type="entry name" value="Ig-like_fold"/>
</dbReference>